<dbReference type="Gene3D" id="2.40.160.10">
    <property type="entry name" value="Porin"/>
    <property type="match status" value="1"/>
</dbReference>
<feature type="chain" id="PRO_5019395065" evidence="1">
    <location>
        <begin position="21"/>
        <end position="327"/>
    </location>
</feature>
<reference evidence="3 4" key="2">
    <citation type="submission" date="2019-01" db="EMBL/GenBank/DDBJ databases">
        <authorList>
            <person name="Li Y."/>
        </authorList>
    </citation>
    <scope>NUCLEOTIDE SEQUENCE [LARGE SCALE GENOMIC DNA]</scope>
    <source>
        <strain evidence="3 4">07D10-4-3</strain>
    </source>
</reference>
<keyword evidence="1" id="KW-0732">Signal</keyword>
<sequence>MKKVLFATTALVFSAGIAAAEVTISGYGRFGADYDSTRDDGPGNSNKSTTVIEQRLRFNIDAVTTTDGGVEFGGRLRLQYDDGKSATTTSPALLYVSYGGLRVEVGNVNTPLDTDALSLSSEVGLTATSFGDPRSSYYAFNTNGYGAGKNNQTGIFARYSIDAFTVKASYIDPDQTVDSTGTDLVSEKSLSFTYEAGPIVLSAVGVWNGEGIESNNIWFVGAGYAFNDQFTAGLNYTDEGYESANKVGDLGKTVTLYGTYTIDAVSVTGYIANNDADINKDDTVYGLGGAYDLGGGTSLLASVERGYGSKAYDSGETRGTLGVQFNF</sequence>
<gene>
    <name evidence="3" type="ORF">D2T29_06480</name>
</gene>
<dbReference type="GO" id="GO:0015288">
    <property type="term" value="F:porin activity"/>
    <property type="evidence" value="ECO:0007669"/>
    <property type="project" value="InterPro"/>
</dbReference>
<evidence type="ECO:0000313" key="4">
    <source>
        <dbReference type="Proteomes" id="UP000284451"/>
    </source>
</evidence>
<proteinExistence type="predicted"/>
<protein>
    <submittedName>
        <fullName evidence="3">Porin</fullName>
    </submittedName>
</protein>
<comment type="caution">
    <text evidence="3">The sequence shown here is derived from an EMBL/GenBank/DDBJ whole genome shotgun (WGS) entry which is preliminary data.</text>
</comment>
<dbReference type="GO" id="GO:0016020">
    <property type="term" value="C:membrane"/>
    <property type="evidence" value="ECO:0007669"/>
    <property type="project" value="InterPro"/>
</dbReference>
<evidence type="ECO:0000313" key="3">
    <source>
        <dbReference type="EMBL" id="RWR33559.1"/>
    </source>
</evidence>
<dbReference type="Proteomes" id="UP000284451">
    <property type="component" value="Unassembled WGS sequence"/>
</dbReference>
<organism evidence="3 4">
    <name type="scientific">Paenirhodobacter populi</name>
    <dbReference type="NCBI Taxonomy" id="2306993"/>
    <lineage>
        <taxon>Bacteria</taxon>
        <taxon>Pseudomonadati</taxon>
        <taxon>Pseudomonadota</taxon>
        <taxon>Alphaproteobacteria</taxon>
        <taxon>Rhodobacterales</taxon>
        <taxon>Rhodobacter group</taxon>
        <taxon>Paenirhodobacter</taxon>
    </lineage>
</organism>
<name>A0A443KLF0_9RHOB</name>
<evidence type="ECO:0000259" key="2">
    <source>
        <dbReference type="Pfam" id="PF13609"/>
    </source>
</evidence>
<dbReference type="SUPFAM" id="SSF56935">
    <property type="entry name" value="Porins"/>
    <property type="match status" value="1"/>
</dbReference>
<dbReference type="InterPro" id="IPR033900">
    <property type="entry name" value="Gram_neg_porin_domain"/>
</dbReference>
<reference evidence="3 4" key="1">
    <citation type="submission" date="2019-01" db="EMBL/GenBank/DDBJ databases">
        <title>Sinorhodobacter populi sp. nov. isolated from the symptomatic bark tissue of Populus euramericana canker.</title>
        <authorList>
            <person name="Xu G."/>
        </authorList>
    </citation>
    <scope>NUCLEOTIDE SEQUENCE [LARGE SCALE GENOMIC DNA]</scope>
    <source>
        <strain evidence="3 4">07D10-4-3</strain>
    </source>
</reference>
<dbReference type="EMBL" id="SAUY01000005">
    <property type="protein sequence ID" value="RWR33559.1"/>
    <property type="molecule type" value="Genomic_DNA"/>
</dbReference>
<dbReference type="Pfam" id="PF13609">
    <property type="entry name" value="Porin_4"/>
    <property type="match status" value="1"/>
</dbReference>
<evidence type="ECO:0000256" key="1">
    <source>
        <dbReference type="SAM" id="SignalP"/>
    </source>
</evidence>
<dbReference type="InterPro" id="IPR023614">
    <property type="entry name" value="Porin_dom_sf"/>
</dbReference>
<dbReference type="AlphaFoldDB" id="A0A443KLF0"/>
<feature type="signal peptide" evidence="1">
    <location>
        <begin position="1"/>
        <end position="20"/>
    </location>
</feature>
<accession>A0A443KLF0</accession>
<feature type="domain" description="Porin" evidence="2">
    <location>
        <begin position="7"/>
        <end position="306"/>
    </location>
</feature>
<dbReference type="RefSeq" id="WP_128231802.1">
    <property type="nucleotide sequence ID" value="NZ_SAUY01000005.1"/>
</dbReference>